<dbReference type="InterPro" id="IPR045455">
    <property type="entry name" value="NrS-1_pol-like_helicase"/>
</dbReference>
<protein>
    <submittedName>
        <fullName evidence="5">Hypothetical phage protein</fullName>
    </submittedName>
</protein>
<dbReference type="Gene3D" id="3.40.50.300">
    <property type="entry name" value="P-loop containing nucleotide triphosphate hydrolases"/>
    <property type="match status" value="1"/>
</dbReference>
<dbReference type="InterPro" id="IPR027417">
    <property type="entry name" value="P-loop_NTPase"/>
</dbReference>
<dbReference type="GO" id="GO:0016787">
    <property type="term" value="F:hydrolase activity"/>
    <property type="evidence" value="ECO:0007669"/>
    <property type="project" value="UniProtKB-KW"/>
</dbReference>
<dbReference type="InterPro" id="IPR014818">
    <property type="entry name" value="Phage/plasmid_primase_P4_C"/>
</dbReference>
<evidence type="ECO:0000256" key="2">
    <source>
        <dbReference type="ARBA" id="ARBA00022801"/>
    </source>
</evidence>
<dbReference type="InterPro" id="IPR051620">
    <property type="entry name" value="ORF904-like_C"/>
</dbReference>
<dbReference type="Pfam" id="PF19263">
    <property type="entry name" value="DUF5906"/>
    <property type="match status" value="1"/>
</dbReference>
<dbReference type="PANTHER" id="PTHR35372">
    <property type="entry name" value="ATP BINDING PROTEIN-RELATED"/>
    <property type="match status" value="1"/>
</dbReference>
<dbReference type="HOGENOM" id="CLU_356762_0_0_11"/>
<dbReference type="SMART" id="SM00942">
    <property type="entry name" value="PriCT_1"/>
    <property type="match status" value="1"/>
</dbReference>
<dbReference type="PANTHER" id="PTHR35372:SF2">
    <property type="entry name" value="SF3 HELICASE DOMAIN-CONTAINING PROTEIN"/>
    <property type="match status" value="1"/>
</dbReference>
<dbReference type="STRING" id="662755.CRES_0895"/>
<organism evidence="5 6">
    <name type="scientific">Corynebacterium resistens (strain DSM 45100 / JCM 12819 / GTC 2026 / SICGH 158)</name>
    <dbReference type="NCBI Taxonomy" id="662755"/>
    <lineage>
        <taxon>Bacteria</taxon>
        <taxon>Bacillati</taxon>
        <taxon>Actinomycetota</taxon>
        <taxon>Actinomycetes</taxon>
        <taxon>Mycobacteriales</taxon>
        <taxon>Corynebacteriaceae</taxon>
        <taxon>Corynebacterium</taxon>
    </lineage>
</organism>
<dbReference type="InterPro" id="IPR014820">
    <property type="entry name" value="PriCT_1"/>
</dbReference>
<dbReference type="InterPro" id="IPR006500">
    <property type="entry name" value="Helicase_put_C_phage/plasmid"/>
</dbReference>
<dbReference type="InterPro" id="IPR014015">
    <property type="entry name" value="Helicase_SF3_DNA-vir"/>
</dbReference>
<dbReference type="Pfam" id="PF08706">
    <property type="entry name" value="D5_N"/>
    <property type="match status" value="1"/>
</dbReference>
<evidence type="ECO:0000256" key="1">
    <source>
        <dbReference type="ARBA" id="ARBA00022741"/>
    </source>
</evidence>
<dbReference type="Pfam" id="PF08708">
    <property type="entry name" value="PriCT_1"/>
    <property type="match status" value="1"/>
</dbReference>
<accession>F8E187</accession>
<evidence type="ECO:0000256" key="3">
    <source>
        <dbReference type="ARBA" id="ARBA00022840"/>
    </source>
</evidence>
<dbReference type="eggNOG" id="COG3378">
    <property type="taxonomic scope" value="Bacteria"/>
</dbReference>
<dbReference type="EMBL" id="CP002857">
    <property type="protein sequence ID" value="AEI09251.1"/>
    <property type="molecule type" value="Genomic_DNA"/>
</dbReference>
<dbReference type="AlphaFoldDB" id="F8E187"/>
<dbReference type="SUPFAM" id="SSF52540">
    <property type="entry name" value="P-loop containing nucleoside triphosphate hydrolases"/>
    <property type="match status" value="1"/>
</dbReference>
<name>F8E187_CORRG</name>
<keyword evidence="1" id="KW-0547">Nucleotide-binding</keyword>
<proteinExistence type="predicted"/>
<keyword evidence="6" id="KW-1185">Reference proteome</keyword>
<dbReference type="NCBIfam" id="TIGR01613">
    <property type="entry name" value="primase_Cterm"/>
    <property type="match status" value="1"/>
</dbReference>
<dbReference type="OrthoDB" id="9763644at2"/>
<feature type="domain" description="SF3 helicase" evidence="4">
    <location>
        <begin position="472"/>
        <end position="631"/>
    </location>
</feature>
<dbReference type="KEGG" id="crd:CRES_0895"/>
<evidence type="ECO:0000313" key="5">
    <source>
        <dbReference type="EMBL" id="AEI09251.1"/>
    </source>
</evidence>
<keyword evidence="3" id="KW-0067">ATP-binding</keyword>
<evidence type="ECO:0000313" key="6">
    <source>
        <dbReference type="Proteomes" id="UP000000492"/>
    </source>
</evidence>
<dbReference type="SMART" id="SM00885">
    <property type="entry name" value="D5_N"/>
    <property type="match status" value="1"/>
</dbReference>
<keyword evidence="2" id="KW-0378">Hydrolase</keyword>
<gene>
    <name evidence="5" type="ordered locus">CRES_0895</name>
</gene>
<dbReference type="RefSeq" id="WP_013888267.1">
    <property type="nucleotide sequence ID" value="NC_015673.1"/>
</dbReference>
<dbReference type="Proteomes" id="UP000000492">
    <property type="component" value="Chromosome"/>
</dbReference>
<sequence length="755" mass="83305">MKAMTMFTAQVAGQQNNAHYPNPHTVITAADLEAVARLDHVVAEYVGGRRSAGSFVTSNCLVMDVDNSHTEEQAEWVTPESLIKRLEGVALMTATSRNHQRAKGAQSARPRFHVYFPITPVADAEAYAGLKKQLASRFEFFDPNAIDAGRFIYGHNGPGISVVEGERTIDAWLADAVDEDVFAQWDDATQAIEEGSRNATLSRFAGRLLIRLGTSDEARDLFDRKAARCNPPLPEAEVESIWRSATRFAKTVENQPGYVPPEDFEASLDSVRPADYSDVGQAHALAKAYPDTLRYSEATDWLVYYDGVWYESAPAAQAVAQELTERQLAEAHKLLEDAKDQLAATGAAVLLASMSKAKAQAMFNAAQRKAFAAFEDAKTYAAYALKRRESRGITNCLKEARPMLLTTPEQLDADPYLLNTPSGTYDLRHGAASRRDHDPADLVTKQTSLDPGTDGAHLWQEALEVFFQGDAELISYVQRIVGLAAIGQVFVEALVIAYGDGRNGKSTFWNTIARVLGTYAGNMSADVLTIGGMRNVKPELAEAKGKRLIISAESEEGVRMSTSVVKQLASTDQIYAEKKYKAPFAFTPSHTLILYTNHLPRVGAMDAGIWRRLIVIPFEAKIEGTSDIKNYADYLYTQAGGAILAWIMEGARLIHAENYHLKAPARVVEASAAYREENNWFAQFLDANCDLDPGLSERAGDLYQAYRAWAMSTSGWARPMVDFNATVEHHGFVRKKMKSGIRVFGLQLKNEFDQQ</sequence>
<dbReference type="GO" id="GO:0005524">
    <property type="term" value="F:ATP binding"/>
    <property type="evidence" value="ECO:0007669"/>
    <property type="project" value="UniProtKB-KW"/>
</dbReference>
<evidence type="ECO:0000259" key="4">
    <source>
        <dbReference type="PROSITE" id="PS51206"/>
    </source>
</evidence>
<reference evidence="5 6" key="1">
    <citation type="journal article" date="2012" name="BMC Genomics">
        <title>Complete genome sequence, lifestyle, and multi-drug resistance of the human pathogen Corynebacterium resistens DSM 45100 isolated from blood samples of a leukemia patient.</title>
        <authorList>
            <person name="Schroder J."/>
            <person name="Maus I."/>
            <person name="Meyer K."/>
            <person name="Wordemann S."/>
            <person name="Blom J."/>
            <person name="Jaenicke S."/>
            <person name="Schneider J."/>
            <person name="Trost E."/>
            <person name="Tauch A."/>
        </authorList>
    </citation>
    <scope>NUCLEOTIDE SEQUENCE [LARGE SCALE GENOMIC DNA]</scope>
    <source>
        <strain evidence="6">DSM 45100 / JCM 12819 / CCUG 50093 / GTC 2026 / SICGH 158</strain>
    </source>
</reference>
<dbReference type="PROSITE" id="PS51206">
    <property type="entry name" value="SF3_HELICASE_1"/>
    <property type="match status" value="1"/>
</dbReference>